<evidence type="ECO:0000313" key="2">
    <source>
        <dbReference type="Ensembl" id="ENSGWIP00000009052.1"/>
    </source>
</evidence>
<keyword evidence="1" id="KW-0472">Membrane</keyword>
<accession>A0A8C5DPI2</accession>
<reference evidence="2" key="3">
    <citation type="submission" date="2025-09" db="UniProtKB">
        <authorList>
            <consortium name="Ensembl"/>
        </authorList>
    </citation>
    <scope>IDENTIFICATION</scope>
</reference>
<dbReference type="SUPFAM" id="SSF56854">
    <property type="entry name" value="Bcl-2 inhibitors of programmed cell death"/>
    <property type="match status" value="1"/>
</dbReference>
<dbReference type="AlphaFoldDB" id="A0A8C5DPI2"/>
<dbReference type="InterPro" id="IPR036834">
    <property type="entry name" value="Bcl-2-like_sf"/>
</dbReference>
<organism evidence="2 3">
    <name type="scientific">Gouania willdenowi</name>
    <name type="common">Blunt-snouted clingfish</name>
    <name type="synonym">Lepadogaster willdenowi</name>
    <dbReference type="NCBI Taxonomy" id="441366"/>
    <lineage>
        <taxon>Eukaryota</taxon>
        <taxon>Metazoa</taxon>
        <taxon>Chordata</taxon>
        <taxon>Craniata</taxon>
        <taxon>Vertebrata</taxon>
        <taxon>Euteleostomi</taxon>
        <taxon>Actinopterygii</taxon>
        <taxon>Neopterygii</taxon>
        <taxon>Teleostei</taxon>
        <taxon>Neoteleostei</taxon>
        <taxon>Acanthomorphata</taxon>
        <taxon>Ovalentaria</taxon>
        <taxon>Blenniimorphae</taxon>
        <taxon>Blenniiformes</taxon>
        <taxon>Gobiesocoidei</taxon>
        <taxon>Gobiesocidae</taxon>
        <taxon>Gobiesocinae</taxon>
        <taxon>Gouania</taxon>
    </lineage>
</organism>
<sequence length="101" mass="11246">IEQLGGSELTNPNHKKLSLLLQKIGEEWDENAELQRMIDDPNLTPTFLKVLGALFYFACRLIIKEQGGWEGIRSYLGTPTWLTLCVFLAGVLAAAAVILKM</sequence>
<keyword evidence="1" id="KW-0812">Transmembrane</keyword>
<reference evidence="2" key="2">
    <citation type="submission" date="2025-08" db="UniProtKB">
        <authorList>
            <consortium name="Ensembl"/>
        </authorList>
    </citation>
    <scope>IDENTIFICATION</scope>
</reference>
<dbReference type="Ensembl" id="ENSGWIT00000010103.1">
    <property type="protein sequence ID" value="ENSGWIP00000009052.1"/>
    <property type="gene ID" value="ENSGWIG00000005411.1"/>
</dbReference>
<feature type="transmembrane region" description="Helical" evidence="1">
    <location>
        <begin position="75"/>
        <end position="99"/>
    </location>
</feature>
<keyword evidence="3" id="KW-1185">Reference proteome</keyword>
<proteinExistence type="predicted"/>
<evidence type="ECO:0000256" key="1">
    <source>
        <dbReference type="SAM" id="Phobius"/>
    </source>
</evidence>
<dbReference type="GO" id="GO:0042981">
    <property type="term" value="P:regulation of apoptotic process"/>
    <property type="evidence" value="ECO:0007669"/>
    <property type="project" value="InterPro"/>
</dbReference>
<keyword evidence="1" id="KW-1133">Transmembrane helix</keyword>
<reference evidence="2" key="1">
    <citation type="submission" date="2020-06" db="EMBL/GenBank/DDBJ databases">
        <authorList>
            <consortium name="Wellcome Sanger Institute Data Sharing"/>
        </authorList>
    </citation>
    <scope>NUCLEOTIDE SEQUENCE [LARGE SCALE GENOMIC DNA]</scope>
</reference>
<dbReference type="Proteomes" id="UP000694680">
    <property type="component" value="Chromosome 6"/>
</dbReference>
<protein>
    <submittedName>
        <fullName evidence="2">Uncharacterized protein</fullName>
    </submittedName>
</protein>
<name>A0A8C5DPI2_GOUWI</name>
<evidence type="ECO:0000313" key="3">
    <source>
        <dbReference type="Proteomes" id="UP000694680"/>
    </source>
</evidence>